<evidence type="ECO:0000259" key="5">
    <source>
        <dbReference type="Pfam" id="PF01869"/>
    </source>
</evidence>
<dbReference type="GO" id="GO:0045127">
    <property type="term" value="F:N-acetylglucosamine kinase activity"/>
    <property type="evidence" value="ECO:0007669"/>
    <property type="project" value="UniProtKB-EC"/>
</dbReference>
<protein>
    <recommendedName>
        <fullName evidence="3">N-acetyl-D-glucosamine kinase</fullName>
        <ecNumber evidence="2">2.7.1.59</ecNumber>
    </recommendedName>
    <alternativeName>
        <fullName evidence="4">GlcNAc kinase</fullName>
    </alternativeName>
</protein>
<accession>A0AAW1UGA5</accession>
<reference evidence="6 7" key="1">
    <citation type="submission" date="2023-03" db="EMBL/GenBank/DDBJ databases">
        <title>Genome insight into feeding habits of ladybird beetles.</title>
        <authorList>
            <person name="Li H.-S."/>
            <person name="Huang Y.-H."/>
            <person name="Pang H."/>
        </authorList>
    </citation>
    <scope>NUCLEOTIDE SEQUENCE [LARGE SCALE GENOMIC DNA]</scope>
    <source>
        <strain evidence="6">SYSU_2023b</strain>
        <tissue evidence="6">Whole body</tissue>
    </source>
</reference>
<evidence type="ECO:0000313" key="6">
    <source>
        <dbReference type="EMBL" id="KAK9881738.1"/>
    </source>
</evidence>
<dbReference type="InterPro" id="IPR043129">
    <property type="entry name" value="ATPase_NBD"/>
</dbReference>
<dbReference type="Proteomes" id="UP001431783">
    <property type="component" value="Unassembled WGS sequence"/>
</dbReference>
<evidence type="ECO:0000256" key="3">
    <source>
        <dbReference type="ARBA" id="ARBA00014974"/>
    </source>
</evidence>
<dbReference type="InterPro" id="IPR002731">
    <property type="entry name" value="ATPase_BadF"/>
</dbReference>
<gene>
    <name evidence="6" type="ORF">WA026_017260</name>
</gene>
<comment type="similarity">
    <text evidence="1">Belongs to the eukaryotic-type N-acetylglucosamine kinase family.</text>
</comment>
<sequence length="346" mass="37400">MSGVIGGIEGGATHSSIILLDESGNVLATGKSEGTNHHLIGMDECRKRIAEMVNQAKKDANIPPDTPILALGLSLSGCELEESNNLLVQGLIEQYPNLSEKIAIGSDTDGSVAATSNQGGLVSIAGTGSNTLLINPDGTRSQCGGWGYLLGDEGSAWHIALKAIKICFDDIDNFKSPPYPTDRLWKRIQQYFDIVTQPDILDMFYRTFTKAKIAAFCKEVSALATAGDKLSQHIFNEAGECIARSIAAVYPKASEELTNRPDGLQVACVGSVWLSWSLLQSGFVSYLENNTKIQSLTLIRVVSPGGLGAAFLACDKLNINIHRNYEKNYETLFKYKRGCLDCNCNL</sequence>
<dbReference type="CDD" id="cd24078">
    <property type="entry name" value="ASKHA_NBD_NAGK_meta"/>
    <property type="match status" value="1"/>
</dbReference>
<dbReference type="Pfam" id="PF01869">
    <property type="entry name" value="BcrAD_BadFG"/>
    <property type="match status" value="1"/>
</dbReference>
<evidence type="ECO:0000256" key="4">
    <source>
        <dbReference type="ARBA" id="ARBA00031123"/>
    </source>
</evidence>
<dbReference type="EMBL" id="JARQZJ010000070">
    <property type="protein sequence ID" value="KAK9881738.1"/>
    <property type="molecule type" value="Genomic_DNA"/>
</dbReference>
<dbReference type="SUPFAM" id="SSF53067">
    <property type="entry name" value="Actin-like ATPase domain"/>
    <property type="match status" value="2"/>
</dbReference>
<organism evidence="6 7">
    <name type="scientific">Henosepilachna vigintioctopunctata</name>
    <dbReference type="NCBI Taxonomy" id="420089"/>
    <lineage>
        <taxon>Eukaryota</taxon>
        <taxon>Metazoa</taxon>
        <taxon>Ecdysozoa</taxon>
        <taxon>Arthropoda</taxon>
        <taxon>Hexapoda</taxon>
        <taxon>Insecta</taxon>
        <taxon>Pterygota</taxon>
        <taxon>Neoptera</taxon>
        <taxon>Endopterygota</taxon>
        <taxon>Coleoptera</taxon>
        <taxon>Polyphaga</taxon>
        <taxon>Cucujiformia</taxon>
        <taxon>Coccinelloidea</taxon>
        <taxon>Coccinellidae</taxon>
        <taxon>Epilachninae</taxon>
        <taxon>Epilachnini</taxon>
        <taxon>Henosepilachna</taxon>
    </lineage>
</organism>
<comment type="caution">
    <text evidence="6">The sequence shown here is derived from an EMBL/GenBank/DDBJ whole genome shotgun (WGS) entry which is preliminary data.</text>
</comment>
<dbReference type="Gene3D" id="3.30.420.40">
    <property type="match status" value="2"/>
</dbReference>
<dbReference type="AlphaFoldDB" id="A0AAW1UGA5"/>
<feature type="domain" description="ATPase BadF/BadG/BcrA/BcrD type" evidence="5">
    <location>
        <begin position="7"/>
        <end position="279"/>
    </location>
</feature>
<evidence type="ECO:0000313" key="7">
    <source>
        <dbReference type="Proteomes" id="UP001431783"/>
    </source>
</evidence>
<dbReference type="InterPro" id="IPR039758">
    <property type="entry name" value="NAGK-like"/>
</dbReference>
<dbReference type="PANTHER" id="PTHR12862">
    <property type="entry name" value="BADF TYPE ATPASE DOMAIN-CONTAINING PROTEIN"/>
    <property type="match status" value="1"/>
</dbReference>
<dbReference type="EC" id="2.7.1.59" evidence="2"/>
<keyword evidence="7" id="KW-1185">Reference proteome</keyword>
<name>A0AAW1UGA5_9CUCU</name>
<evidence type="ECO:0000256" key="1">
    <source>
        <dbReference type="ARBA" id="ARBA00006198"/>
    </source>
</evidence>
<evidence type="ECO:0000256" key="2">
    <source>
        <dbReference type="ARBA" id="ARBA00012122"/>
    </source>
</evidence>
<dbReference type="PANTHER" id="PTHR12862:SF0">
    <property type="entry name" value="N-ACETYL-D-GLUCOSAMINE KINASE"/>
    <property type="match status" value="1"/>
</dbReference>
<proteinExistence type="inferred from homology"/>